<dbReference type="AlphaFoldDB" id="A0AAQ4EJ40"/>
<reference evidence="2 3" key="1">
    <citation type="journal article" date="2023" name="Arcadia Sci">
        <title>De novo assembly of a long-read Amblyomma americanum tick genome.</title>
        <authorList>
            <person name="Chou S."/>
            <person name="Poskanzer K.E."/>
            <person name="Rollins M."/>
            <person name="Thuy-Boun P.S."/>
        </authorList>
    </citation>
    <scope>NUCLEOTIDE SEQUENCE [LARGE SCALE GENOMIC DNA]</scope>
    <source>
        <strain evidence="2">F_SG_1</strain>
        <tissue evidence="2">Salivary glands</tissue>
    </source>
</reference>
<accession>A0AAQ4EJ40</accession>
<comment type="caution">
    <text evidence="2">The sequence shown here is derived from an EMBL/GenBank/DDBJ whole genome shotgun (WGS) entry which is preliminary data.</text>
</comment>
<organism evidence="2 3">
    <name type="scientific">Amblyomma americanum</name>
    <name type="common">Lone star tick</name>
    <dbReference type="NCBI Taxonomy" id="6943"/>
    <lineage>
        <taxon>Eukaryota</taxon>
        <taxon>Metazoa</taxon>
        <taxon>Ecdysozoa</taxon>
        <taxon>Arthropoda</taxon>
        <taxon>Chelicerata</taxon>
        <taxon>Arachnida</taxon>
        <taxon>Acari</taxon>
        <taxon>Parasitiformes</taxon>
        <taxon>Ixodida</taxon>
        <taxon>Ixodoidea</taxon>
        <taxon>Ixodidae</taxon>
        <taxon>Amblyomminae</taxon>
        <taxon>Amblyomma</taxon>
    </lineage>
</organism>
<dbReference type="Proteomes" id="UP001321473">
    <property type="component" value="Unassembled WGS sequence"/>
</dbReference>
<dbReference type="EMBL" id="JARKHS020015191">
    <property type="protein sequence ID" value="KAK8774648.1"/>
    <property type="molecule type" value="Genomic_DNA"/>
</dbReference>
<protein>
    <submittedName>
        <fullName evidence="2">Uncharacterized protein</fullName>
    </submittedName>
</protein>
<feature type="region of interest" description="Disordered" evidence="1">
    <location>
        <begin position="75"/>
        <end position="103"/>
    </location>
</feature>
<sequence>MLRKVTKQALGMPIYSSTQRLLDMGAHNTVQELVEAHLSNQRIRLSHTEHGRTVLRKIGWQIEPVPIKAALPDDWKTTIPTKPLPRNMTPGKDGEKRTARPKAIARKLEENRRLLYADASLRKHSDHAAVVVTS</sequence>
<gene>
    <name evidence="2" type="ORF">V5799_010818</name>
</gene>
<proteinExistence type="predicted"/>
<evidence type="ECO:0000313" key="2">
    <source>
        <dbReference type="EMBL" id="KAK8774648.1"/>
    </source>
</evidence>
<name>A0AAQ4EJ40_AMBAM</name>
<evidence type="ECO:0000256" key="1">
    <source>
        <dbReference type="SAM" id="MobiDB-lite"/>
    </source>
</evidence>
<keyword evidence="3" id="KW-1185">Reference proteome</keyword>
<evidence type="ECO:0000313" key="3">
    <source>
        <dbReference type="Proteomes" id="UP001321473"/>
    </source>
</evidence>